<sequence length="98" mass="11066">MSEKLKIKLSIADRVYPLTIDPAQEEGLRKAAKNIEQLAKKFEQSYAVRDKQDVLAMCALQFASKIEQRGIDQSEGSQEAMQRLQALDQLVTEKLGNK</sequence>
<keyword evidence="1" id="KW-0131">Cell cycle</keyword>
<evidence type="ECO:0000313" key="2">
    <source>
        <dbReference type="Proteomes" id="UP000199109"/>
    </source>
</evidence>
<protein>
    <submittedName>
        <fullName evidence="1">Cell division protein ZapA</fullName>
    </submittedName>
</protein>
<dbReference type="Pfam" id="PF05164">
    <property type="entry name" value="ZapA"/>
    <property type="match status" value="1"/>
</dbReference>
<organism evidence="1 2">
    <name type="scientific">Pricia antarctica</name>
    <dbReference type="NCBI Taxonomy" id="641691"/>
    <lineage>
        <taxon>Bacteria</taxon>
        <taxon>Pseudomonadati</taxon>
        <taxon>Bacteroidota</taxon>
        <taxon>Flavobacteriia</taxon>
        <taxon>Flavobacteriales</taxon>
        <taxon>Flavobacteriaceae</taxon>
        <taxon>Pricia</taxon>
    </lineage>
</organism>
<dbReference type="Proteomes" id="UP000199109">
    <property type="component" value="Unassembled WGS sequence"/>
</dbReference>
<dbReference type="STRING" id="641691.SAMN05421636_10623"/>
<name>A0A1G7E4P9_9FLAO</name>
<keyword evidence="2" id="KW-1185">Reference proteome</keyword>
<keyword evidence="1" id="KW-0132">Cell division</keyword>
<dbReference type="RefSeq" id="WP_091869062.1">
    <property type="nucleotide sequence ID" value="NZ_FNAO01000006.1"/>
</dbReference>
<evidence type="ECO:0000313" key="1">
    <source>
        <dbReference type="EMBL" id="SDE58569.1"/>
    </source>
</evidence>
<dbReference type="OrthoDB" id="1495773at2"/>
<dbReference type="AlphaFoldDB" id="A0A1G7E4P9"/>
<proteinExistence type="predicted"/>
<dbReference type="EMBL" id="FNAO01000006">
    <property type="protein sequence ID" value="SDE58569.1"/>
    <property type="molecule type" value="Genomic_DNA"/>
</dbReference>
<dbReference type="InterPro" id="IPR036192">
    <property type="entry name" value="Cell_div_ZapA-like_sf"/>
</dbReference>
<reference evidence="1 2" key="1">
    <citation type="submission" date="2016-10" db="EMBL/GenBank/DDBJ databases">
        <authorList>
            <person name="de Groot N.N."/>
        </authorList>
    </citation>
    <scope>NUCLEOTIDE SEQUENCE [LARGE SCALE GENOMIC DNA]</scope>
    <source>
        <strain evidence="1 2">DSM 23421</strain>
    </source>
</reference>
<dbReference type="InterPro" id="IPR007838">
    <property type="entry name" value="Cell_div_ZapA-like"/>
</dbReference>
<gene>
    <name evidence="1" type="ORF">SAMN05421636_10623</name>
</gene>
<dbReference type="SUPFAM" id="SSF102829">
    <property type="entry name" value="Cell division protein ZapA-like"/>
    <property type="match status" value="1"/>
</dbReference>
<accession>A0A1G7E4P9</accession>
<dbReference type="GO" id="GO:0051301">
    <property type="term" value="P:cell division"/>
    <property type="evidence" value="ECO:0007669"/>
    <property type="project" value="UniProtKB-KW"/>
</dbReference>